<dbReference type="Proteomes" id="UP000291404">
    <property type="component" value="Unassembled WGS sequence"/>
</dbReference>
<evidence type="ECO:0000313" key="1">
    <source>
        <dbReference type="EMBL" id="TBU09450.1"/>
    </source>
</evidence>
<evidence type="ECO:0000313" key="2">
    <source>
        <dbReference type="Proteomes" id="UP000291404"/>
    </source>
</evidence>
<sequence length="782" mass="93919">MNIWKSIEIHMIEFKRLYIWIFQSYMLIYFNCASAQKFHYIFEKVENSEIRFYNEVHNDDIILEESIEDINLNIFYGSYSDLNGDLIHFFAYKTDNFIRFKVLDDILVLSASECSHGKIECSFNLLHLLELTKDISSLPDVINHYQIKCLLLIFNYFRVIDDKNIVHFLQGIFFKTFFYQNANEKNKILDLEEIFGFITIFKIDSYIQRNFISAYFKSLAIEHVFYEENLIFLSNKKEMIDFNLFNDHIPYKNLLINNCKILCNLENILTNRYILESFKILFKAIDIKSLIINNHHELITDIIDFHFFNQTLCIFKSIIFSNFSRSSEFVLYELSRAYSLNLKYFGLKNLSINIENLDIFTRKQELKGLLFYNVTFIGGIDRLQSFISSNEALDFVDFENVQTDVVWETNFVKTSKIKKIVLSFNSYFMADEFIKNTTIFNFPHELIHIEIRFDFFVIPEEFLSILCKCRFLKTLKLLNYELKKNINQILFKIIGNMKELETLWIEYDDLGDEIYNYLFKIERIKILKLNNSFYRGQTLNLATITNYKCLTELVLYNIRISENTLNEIFKYENLEVFSLELCDIRPIKSIKSIFFRSRNLKKLHLSGSILSYLKDKEILSKLNHLEILNLDNCTHNLCFLTKLSLHCNLRLLRLSVKSSVLCMNDLKRITMLEVLEDLNFYECRFFRCSFWEMGEYFKSFYSLLRLNLSGIELTANDIRYLKNFKNLKELFISPFYWEMYQINYGLKYLSRIYFYFKLNYDKRKKENYFNYLYEKNILGTVE</sequence>
<reference evidence="1 2" key="1">
    <citation type="submission" date="2017-12" db="EMBL/GenBank/DDBJ databases">
        <authorList>
            <person name="Pombert J.-F."/>
            <person name="Haag K.L."/>
            <person name="Ebert D."/>
        </authorList>
    </citation>
    <scope>NUCLEOTIDE SEQUENCE [LARGE SCALE GENOMIC DNA]</scope>
    <source>
        <strain evidence="1">BE-OM-2</strain>
    </source>
</reference>
<organism evidence="1 2">
    <name type="scientific">Hamiltosporidium magnivora</name>
    <dbReference type="NCBI Taxonomy" id="148818"/>
    <lineage>
        <taxon>Eukaryota</taxon>
        <taxon>Fungi</taxon>
        <taxon>Fungi incertae sedis</taxon>
        <taxon>Microsporidia</taxon>
        <taxon>Dubosqiidae</taxon>
        <taxon>Hamiltosporidium</taxon>
    </lineage>
</organism>
<gene>
    <name evidence="1" type="ORF">CWI36_0028p0020</name>
</gene>
<protein>
    <recommendedName>
        <fullName evidence="3">Leucine-rich repeat-containing protein</fullName>
    </recommendedName>
</protein>
<dbReference type="Gene3D" id="3.80.10.10">
    <property type="entry name" value="Ribonuclease Inhibitor"/>
    <property type="match status" value="2"/>
</dbReference>
<dbReference type="VEuPathDB" id="MicrosporidiaDB:CWI39_0094p0010"/>
<dbReference type="VEuPathDB" id="MicrosporidiaDB:CWI36_0028p0020"/>
<keyword evidence="2" id="KW-1185">Reference proteome</keyword>
<comment type="caution">
    <text evidence="1">The sequence shown here is derived from an EMBL/GenBank/DDBJ whole genome shotgun (WGS) entry which is preliminary data.</text>
</comment>
<proteinExistence type="predicted"/>
<dbReference type="SUPFAM" id="SSF52047">
    <property type="entry name" value="RNI-like"/>
    <property type="match status" value="1"/>
</dbReference>
<accession>A0A4Q9LQ04</accession>
<dbReference type="InterPro" id="IPR032675">
    <property type="entry name" value="LRR_dom_sf"/>
</dbReference>
<dbReference type="EMBL" id="PITI01000028">
    <property type="protein sequence ID" value="TBU09450.1"/>
    <property type="molecule type" value="Genomic_DNA"/>
</dbReference>
<dbReference type="AlphaFoldDB" id="A0A4Q9LQ04"/>
<name>A0A4Q9LQ04_9MICR</name>
<evidence type="ECO:0008006" key="3">
    <source>
        <dbReference type="Google" id="ProtNLM"/>
    </source>
</evidence>